<dbReference type="GO" id="GO:0006370">
    <property type="term" value="P:7-methylguanosine mRNA capping"/>
    <property type="evidence" value="ECO:0007669"/>
    <property type="project" value="TreeGrafter"/>
</dbReference>
<dbReference type="GO" id="GO:0004484">
    <property type="term" value="F:mRNA guanylyltransferase activity"/>
    <property type="evidence" value="ECO:0007669"/>
    <property type="project" value="TreeGrafter"/>
</dbReference>
<evidence type="ECO:0000313" key="3">
    <source>
        <dbReference type="EMBL" id="WZN64264.1"/>
    </source>
</evidence>
<dbReference type="InterPro" id="IPR029021">
    <property type="entry name" value="Prot-tyrosine_phosphatase-like"/>
</dbReference>
<evidence type="ECO:0000313" key="4">
    <source>
        <dbReference type="Proteomes" id="UP001472866"/>
    </source>
</evidence>
<dbReference type="Pfam" id="PF00782">
    <property type="entry name" value="DSPc"/>
    <property type="match status" value="1"/>
</dbReference>
<feature type="compositionally biased region" description="Basic and acidic residues" evidence="1">
    <location>
        <begin position="7"/>
        <end position="28"/>
    </location>
</feature>
<dbReference type="AlphaFoldDB" id="A0AAX4PEV1"/>
<dbReference type="GO" id="GO:0016787">
    <property type="term" value="F:hydrolase activity"/>
    <property type="evidence" value="ECO:0007669"/>
    <property type="project" value="UniProtKB-ARBA"/>
</dbReference>
<dbReference type="PANTHER" id="PTHR10367:SF17">
    <property type="entry name" value="MRNA-CAPPING ENZYME"/>
    <property type="match status" value="1"/>
</dbReference>
<feature type="region of interest" description="Disordered" evidence="1">
    <location>
        <begin position="1"/>
        <end position="32"/>
    </location>
</feature>
<dbReference type="PROSITE" id="PS50056">
    <property type="entry name" value="TYR_PHOSPHATASE_2"/>
    <property type="match status" value="1"/>
</dbReference>
<evidence type="ECO:0000259" key="2">
    <source>
        <dbReference type="PROSITE" id="PS50056"/>
    </source>
</evidence>
<dbReference type="Proteomes" id="UP001472866">
    <property type="component" value="Chromosome 09"/>
</dbReference>
<dbReference type="InterPro" id="IPR051029">
    <property type="entry name" value="mRNA_Capping_Enz/RNA_Phosphat"/>
</dbReference>
<dbReference type="PROSITE" id="PS00383">
    <property type="entry name" value="TYR_PHOSPHATASE_1"/>
    <property type="match status" value="1"/>
</dbReference>
<dbReference type="InterPro" id="IPR000340">
    <property type="entry name" value="Dual-sp_phosphatase_cat-dom"/>
</dbReference>
<feature type="region of interest" description="Disordered" evidence="1">
    <location>
        <begin position="288"/>
        <end position="328"/>
    </location>
</feature>
<sequence>MRLLAKKNKDDERGPAAAEETKKVEKKPSGKVSLGGKSFPTVLSKLKKWGDYNSFGHPMVAEMIVPMKTPLTVDILNDWGHTLDEMPKHVHTVSTFLKAQREEGREVGLIVDLCNHDCLYRDDIPSNVSYEHIWCVAKEVPGDEHIQNFVSVLESFQARNPTKYAAVHCSYGFNRTGFMICCYLIQKVGLSISEALQKFKDSRNPGIKHEKFKNELRQRYGNLSVDTGSPCSSEERQRMEDSLISLDIENRKDLLRKLELFIGDRAMPLRRGSQDSIPSISSLDSIHSLVGTSDDDDCPPSESGLKASFEPESKREKKKKQARGCVIM</sequence>
<evidence type="ECO:0000256" key="1">
    <source>
        <dbReference type="SAM" id="MobiDB-lite"/>
    </source>
</evidence>
<feature type="domain" description="Tyrosine specific protein phosphatases" evidence="2">
    <location>
        <begin position="147"/>
        <end position="203"/>
    </location>
</feature>
<dbReference type="PANTHER" id="PTHR10367">
    <property type="entry name" value="MRNA-CAPPING ENZYME"/>
    <property type="match status" value="1"/>
</dbReference>
<organism evidence="3 4">
    <name type="scientific">Chloropicon roscoffensis</name>
    <dbReference type="NCBI Taxonomy" id="1461544"/>
    <lineage>
        <taxon>Eukaryota</taxon>
        <taxon>Viridiplantae</taxon>
        <taxon>Chlorophyta</taxon>
        <taxon>Chloropicophyceae</taxon>
        <taxon>Chloropicales</taxon>
        <taxon>Chloropicaceae</taxon>
        <taxon>Chloropicon</taxon>
    </lineage>
</organism>
<protein>
    <submittedName>
        <fullName evidence="3">mRNA-capping enzyme</fullName>
    </submittedName>
</protein>
<accession>A0AAX4PEV1</accession>
<dbReference type="InterPro" id="IPR016130">
    <property type="entry name" value="Tyr_Pase_AS"/>
</dbReference>
<dbReference type="InterPro" id="IPR000387">
    <property type="entry name" value="Tyr_Pase_dom"/>
</dbReference>
<proteinExistence type="predicted"/>
<name>A0AAX4PEV1_9CHLO</name>
<reference evidence="3 4" key="1">
    <citation type="submission" date="2024-03" db="EMBL/GenBank/DDBJ databases">
        <title>Complete genome sequence of the green alga Chloropicon roscoffensis RCC1871.</title>
        <authorList>
            <person name="Lemieux C."/>
            <person name="Pombert J.-F."/>
            <person name="Otis C."/>
            <person name="Turmel M."/>
        </authorList>
    </citation>
    <scope>NUCLEOTIDE SEQUENCE [LARGE SCALE GENOMIC DNA]</scope>
    <source>
        <strain evidence="3 4">RCC1871</strain>
    </source>
</reference>
<dbReference type="EMBL" id="CP151509">
    <property type="protein sequence ID" value="WZN64264.1"/>
    <property type="molecule type" value="Genomic_DNA"/>
</dbReference>
<dbReference type="Gene3D" id="3.90.190.10">
    <property type="entry name" value="Protein tyrosine phosphatase superfamily"/>
    <property type="match status" value="1"/>
</dbReference>
<keyword evidence="4" id="KW-1185">Reference proteome</keyword>
<dbReference type="SUPFAM" id="SSF52799">
    <property type="entry name" value="(Phosphotyrosine protein) phosphatases II"/>
    <property type="match status" value="1"/>
</dbReference>
<gene>
    <name evidence="3" type="ORF">HKI87_09g58190</name>
</gene>